<keyword evidence="2" id="KW-1185">Reference proteome</keyword>
<name>A0A1C7GWG8_9BACE</name>
<evidence type="ECO:0000313" key="2">
    <source>
        <dbReference type="Proteomes" id="UP000092631"/>
    </source>
</evidence>
<accession>A0A1C7GWG8</accession>
<dbReference type="GeneID" id="82186384"/>
<sequence>MHWEDDFENLSLKDQKAMGIGIFTGSLIGVRYVTHVEVDGGALVYDEIEDFSGNYEYIDVDM</sequence>
<dbReference type="Proteomes" id="UP000092631">
    <property type="component" value="Chromosome"/>
</dbReference>
<dbReference type="RefSeq" id="WP_065538109.1">
    <property type="nucleotide sequence ID" value="NZ_CAPDLJ010000019.1"/>
</dbReference>
<reference evidence="2" key="1">
    <citation type="submission" date="2016-04" db="EMBL/GenBank/DDBJ databases">
        <title>Complete Genome Sequences of Twelve Strains of a Stable Defined Moderately Diverse Mouse Microbiota 2 (sDMDMm2).</title>
        <authorList>
            <person name="Uchimura Y."/>
            <person name="Wyss M."/>
            <person name="Brugiroux S."/>
            <person name="Limenitakis J.P."/>
            <person name="Stecher B."/>
            <person name="McCoy K.D."/>
            <person name="Macpherson A.J."/>
        </authorList>
    </citation>
    <scope>NUCLEOTIDE SEQUENCE [LARGE SCALE GENOMIC DNA]</scope>
    <source>
        <strain evidence="2">I48</strain>
    </source>
</reference>
<evidence type="ECO:0000313" key="1">
    <source>
        <dbReference type="EMBL" id="ANU56918.1"/>
    </source>
</evidence>
<dbReference type="KEGG" id="bcae:A4V03_04460"/>
<organism evidence="1 2">
    <name type="scientific">Bacteroides caecimuris</name>
    <dbReference type="NCBI Taxonomy" id="1796613"/>
    <lineage>
        <taxon>Bacteria</taxon>
        <taxon>Pseudomonadati</taxon>
        <taxon>Bacteroidota</taxon>
        <taxon>Bacteroidia</taxon>
        <taxon>Bacteroidales</taxon>
        <taxon>Bacteroidaceae</taxon>
        <taxon>Bacteroides</taxon>
    </lineage>
</organism>
<proteinExistence type="predicted"/>
<dbReference type="EMBL" id="CP015401">
    <property type="protein sequence ID" value="ANU56918.1"/>
    <property type="molecule type" value="Genomic_DNA"/>
</dbReference>
<dbReference type="AlphaFoldDB" id="A0A1C7GWG8"/>
<gene>
    <name evidence="1" type="ORF">A4V03_04460</name>
</gene>
<protein>
    <submittedName>
        <fullName evidence="1">Uncharacterized protein</fullName>
    </submittedName>
</protein>